<protein>
    <submittedName>
        <fullName evidence="3">Uncharacterized protein</fullName>
    </submittedName>
</protein>
<dbReference type="AlphaFoldDB" id="A0A4R4ZXZ0"/>
<evidence type="ECO:0000313" key="4">
    <source>
        <dbReference type="Proteomes" id="UP000295217"/>
    </source>
</evidence>
<dbReference type="EMBL" id="SMLB01000073">
    <property type="protein sequence ID" value="TDD64238.1"/>
    <property type="molecule type" value="Genomic_DNA"/>
</dbReference>
<keyword evidence="4" id="KW-1185">Reference proteome</keyword>
<keyword evidence="2" id="KW-1133">Transmembrane helix</keyword>
<reference evidence="3 4" key="1">
    <citation type="submission" date="2019-02" db="EMBL/GenBank/DDBJ databases">
        <title>Draft genome sequences of novel Actinobacteria.</title>
        <authorList>
            <person name="Sahin N."/>
            <person name="Ay H."/>
            <person name="Saygin H."/>
        </authorList>
    </citation>
    <scope>NUCLEOTIDE SEQUENCE [LARGE SCALE GENOMIC DNA]</scope>
    <source>
        <strain evidence="3 4">8K307</strain>
    </source>
</reference>
<feature type="region of interest" description="Disordered" evidence="1">
    <location>
        <begin position="1"/>
        <end position="37"/>
    </location>
</feature>
<dbReference type="RefSeq" id="WP_132107783.1">
    <property type="nucleotide sequence ID" value="NZ_SMLB01000073.1"/>
</dbReference>
<feature type="region of interest" description="Disordered" evidence="1">
    <location>
        <begin position="94"/>
        <end position="122"/>
    </location>
</feature>
<keyword evidence="2" id="KW-0812">Transmembrane</keyword>
<comment type="caution">
    <text evidence="3">The sequence shown here is derived from an EMBL/GenBank/DDBJ whole genome shotgun (WGS) entry which is preliminary data.</text>
</comment>
<dbReference type="Proteomes" id="UP000295217">
    <property type="component" value="Unassembled WGS sequence"/>
</dbReference>
<gene>
    <name evidence="3" type="ORF">E1262_28805</name>
</gene>
<name>A0A4R4ZXZ0_9ACTN</name>
<feature type="transmembrane region" description="Helical" evidence="2">
    <location>
        <begin position="42"/>
        <end position="63"/>
    </location>
</feature>
<sequence length="440" mass="46312">MTDTLKDLFEQALAGEPARPVVPDEDIARGRARRARQRRQRWSAGVAVAAVAWLGALVAPALVGPDDDQVSAGDSASVPYDELPPFVPELSVRTSLTSGEQPASADPGRLESSHGESGVDGAAGVEPAAMLTAVRDALPATMSLDTGRTSDAPAVRRQRLHFSGERDGVPFTLQVWWQPGAENAMHFRPCSEPVAAFSRTAVWDACSENMDEQNRWRVIGTPDARHRVLVVDGAPAAITVAWETAAGDEPGVDPAAVLSDDEADRIAEAAWGVAVDSGLRLLGAQGGNVQELRSDFDLGAVTASWGNVEAALTRVLGPLTRVRLDQPDPDLLANWMVGPPEPKVVTASYRTARGGTVELAVWATGPIYGALCANLLACDVWPGSRDYFEPLLNAPADARGGTALGDQGQAYLVLDGVDGDAAALHRAAMEAVFAVLPDPS</sequence>
<accession>A0A4R4ZXZ0</accession>
<evidence type="ECO:0000256" key="1">
    <source>
        <dbReference type="SAM" id="MobiDB-lite"/>
    </source>
</evidence>
<proteinExistence type="predicted"/>
<evidence type="ECO:0000313" key="3">
    <source>
        <dbReference type="EMBL" id="TDD64238.1"/>
    </source>
</evidence>
<organism evidence="3 4">
    <name type="scientific">Jiangella aurantiaca</name>
    <dbReference type="NCBI Taxonomy" id="2530373"/>
    <lineage>
        <taxon>Bacteria</taxon>
        <taxon>Bacillati</taxon>
        <taxon>Actinomycetota</taxon>
        <taxon>Actinomycetes</taxon>
        <taxon>Jiangellales</taxon>
        <taxon>Jiangellaceae</taxon>
        <taxon>Jiangella</taxon>
    </lineage>
</organism>
<keyword evidence="2" id="KW-0472">Membrane</keyword>
<evidence type="ECO:0000256" key="2">
    <source>
        <dbReference type="SAM" id="Phobius"/>
    </source>
</evidence>
<dbReference type="OrthoDB" id="5173391at2"/>